<evidence type="ECO:0000313" key="15">
    <source>
        <dbReference type="EnsemblMetazoa" id="PPAI004468-PA"/>
    </source>
</evidence>
<dbReference type="GO" id="GO:0000796">
    <property type="term" value="C:condensin complex"/>
    <property type="evidence" value="ECO:0007669"/>
    <property type="project" value="TreeGrafter"/>
</dbReference>
<comment type="subcellular location">
    <subcellularLocation>
        <location evidence="1">Nucleus</location>
    </subcellularLocation>
</comment>
<feature type="coiled-coil region" evidence="12">
    <location>
        <begin position="510"/>
        <end position="547"/>
    </location>
</feature>
<dbReference type="VEuPathDB" id="VectorBase:PPAPM1_000640"/>
<evidence type="ECO:0000313" key="16">
    <source>
        <dbReference type="Proteomes" id="UP000092462"/>
    </source>
</evidence>
<evidence type="ECO:0000256" key="5">
    <source>
        <dbReference type="ARBA" id="ARBA00022741"/>
    </source>
</evidence>
<dbReference type="PANTHER" id="PTHR18937">
    <property type="entry name" value="STRUCTURAL MAINTENANCE OF CHROMOSOMES SMC FAMILY MEMBER"/>
    <property type="match status" value="1"/>
</dbReference>
<evidence type="ECO:0000256" key="3">
    <source>
        <dbReference type="ARBA" id="ARBA00018693"/>
    </source>
</evidence>
<name>A0A1B0GNA3_PHLPP</name>
<dbReference type="InterPro" id="IPR027417">
    <property type="entry name" value="P-loop_NTPase"/>
</dbReference>
<evidence type="ECO:0000256" key="4">
    <source>
        <dbReference type="ARBA" id="ARBA00022618"/>
    </source>
</evidence>
<dbReference type="SUPFAM" id="SSF52540">
    <property type="entry name" value="P-loop containing nucleoside triphosphate hydrolases"/>
    <property type="match status" value="1"/>
</dbReference>
<evidence type="ECO:0000256" key="12">
    <source>
        <dbReference type="SAM" id="Coils"/>
    </source>
</evidence>
<organism evidence="15 16">
    <name type="scientific">Phlebotomus papatasi</name>
    <name type="common">Sandfly</name>
    <dbReference type="NCBI Taxonomy" id="29031"/>
    <lineage>
        <taxon>Eukaryota</taxon>
        <taxon>Metazoa</taxon>
        <taxon>Ecdysozoa</taxon>
        <taxon>Arthropoda</taxon>
        <taxon>Hexapoda</taxon>
        <taxon>Insecta</taxon>
        <taxon>Pterygota</taxon>
        <taxon>Neoptera</taxon>
        <taxon>Endopterygota</taxon>
        <taxon>Diptera</taxon>
        <taxon>Nematocera</taxon>
        <taxon>Psychodoidea</taxon>
        <taxon>Psychodidae</taxon>
        <taxon>Phlebotomus</taxon>
        <taxon>Phlebotomus</taxon>
    </lineage>
</organism>
<dbReference type="PANTHER" id="PTHR18937:SF172">
    <property type="entry name" value="STRUCTURAL MAINTENANCE OF CHROMOSOMES PROTEIN"/>
    <property type="match status" value="1"/>
</dbReference>
<dbReference type="Gene3D" id="1.20.1060.20">
    <property type="match status" value="1"/>
</dbReference>
<dbReference type="Gene3D" id="1.10.287.1490">
    <property type="match status" value="1"/>
</dbReference>
<keyword evidence="6" id="KW-0498">Mitosis</keyword>
<dbReference type="EMBL" id="AJVK01013091">
    <property type="status" value="NOT_ANNOTATED_CDS"/>
    <property type="molecule type" value="Genomic_DNA"/>
</dbReference>
<keyword evidence="7" id="KW-0067">ATP-binding</keyword>
<dbReference type="SMART" id="SM00968">
    <property type="entry name" value="SMC_hinge"/>
    <property type="match status" value="1"/>
</dbReference>
<dbReference type="AlphaFoldDB" id="A0A1B0GNA3"/>
<dbReference type="FunFam" id="1.20.1060.20:FF:000003">
    <property type="entry name" value="Structural maintenance of chromosomes 4"/>
    <property type="match status" value="1"/>
</dbReference>
<protein>
    <recommendedName>
        <fullName evidence="3">Structural maintenance of chromosomes protein 4</fullName>
    </recommendedName>
</protein>
<keyword evidence="9" id="KW-0226">DNA condensation</keyword>
<evidence type="ECO:0000256" key="8">
    <source>
        <dbReference type="ARBA" id="ARBA00023054"/>
    </source>
</evidence>
<dbReference type="Gene3D" id="3.30.70.1620">
    <property type="match status" value="1"/>
</dbReference>
<evidence type="ECO:0000256" key="11">
    <source>
        <dbReference type="ARBA" id="ARBA00023306"/>
    </source>
</evidence>
<keyword evidence="10" id="KW-0539">Nucleus</keyword>
<evidence type="ECO:0000256" key="7">
    <source>
        <dbReference type="ARBA" id="ARBA00022840"/>
    </source>
</evidence>
<keyword evidence="16" id="KW-1185">Reference proteome</keyword>
<dbReference type="InterPro" id="IPR003395">
    <property type="entry name" value="RecF/RecN/SMC_N"/>
</dbReference>
<evidence type="ECO:0000256" key="13">
    <source>
        <dbReference type="SAM" id="MobiDB-lite"/>
    </source>
</evidence>
<evidence type="ECO:0000256" key="1">
    <source>
        <dbReference type="ARBA" id="ARBA00004123"/>
    </source>
</evidence>
<evidence type="ECO:0000256" key="10">
    <source>
        <dbReference type="ARBA" id="ARBA00023242"/>
    </source>
</evidence>
<dbReference type="Proteomes" id="UP000092462">
    <property type="component" value="Unassembled WGS sequence"/>
</dbReference>
<evidence type="ECO:0000256" key="9">
    <source>
        <dbReference type="ARBA" id="ARBA00023067"/>
    </source>
</evidence>
<dbReference type="GO" id="GO:0005524">
    <property type="term" value="F:ATP binding"/>
    <property type="evidence" value="ECO:0007669"/>
    <property type="project" value="UniProtKB-KW"/>
</dbReference>
<comment type="similarity">
    <text evidence="2">Belongs to the SMC family. SMC4 subfamily.</text>
</comment>
<dbReference type="InterPro" id="IPR036277">
    <property type="entry name" value="SMC_hinge_sf"/>
</dbReference>
<dbReference type="GO" id="GO:0051301">
    <property type="term" value="P:cell division"/>
    <property type="evidence" value="ECO:0007669"/>
    <property type="project" value="UniProtKB-KW"/>
</dbReference>
<dbReference type="SUPFAM" id="SSF57997">
    <property type="entry name" value="Tropomyosin"/>
    <property type="match status" value="1"/>
</dbReference>
<dbReference type="Gene3D" id="3.40.50.300">
    <property type="entry name" value="P-loop containing nucleotide triphosphate hydrolases"/>
    <property type="match status" value="1"/>
</dbReference>
<reference evidence="15" key="1">
    <citation type="submission" date="2022-08" db="UniProtKB">
        <authorList>
            <consortium name="EnsemblMetazoa"/>
        </authorList>
    </citation>
    <scope>IDENTIFICATION</scope>
    <source>
        <strain evidence="15">Israel</strain>
    </source>
</reference>
<keyword evidence="5" id="KW-0547">Nucleotide-binding</keyword>
<keyword evidence="8 12" id="KW-0175">Coiled coil</keyword>
<dbReference type="EnsemblMetazoa" id="PPAI004468-RA">
    <property type="protein sequence ID" value="PPAI004468-PA"/>
    <property type="gene ID" value="PPAI004468"/>
</dbReference>
<dbReference type="EMBL" id="AJVK01013092">
    <property type="status" value="NOT_ANNOTATED_CDS"/>
    <property type="molecule type" value="Genomic_DNA"/>
</dbReference>
<accession>A0A1B0GNA3</accession>
<dbReference type="InterPro" id="IPR010935">
    <property type="entry name" value="SMC_hinge"/>
</dbReference>
<dbReference type="GO" id="GO:0007076">
    <property type="term" value="P:mitotic chromosome condensation"/>
    <property type="evidence" value="ECO:0007669"/>
    <property type="project" value="TreeGrafter"/>
</dbReference>
<feature type="compositionally biased region" description="Basic and acidic residues" evidence="13">
    <location>
        <begin position="733"/>
        <end position="742"/>
    </location>
</feature>
<keyword evidence="4" id="KW-0132">Cell division</keyword>
<feature type="region of interest" description="Disordered" evidence="13">
    <location>
        <begin position="733"/>
        <end position="754"/>
    </location>
</feature>
<dbReference type="VEuPathDB" id="VectorBase:PPAI004468"/>
<sequence length="754" mass="86019">MQAAQSRDKVVNSLMRQKQSGNIPGILGRLGDLGGIDGKYDVAISTCCGRLDNIVVDTVDTAQACIEYLKKHDVGRATFIALEKVSHLQEYCNQRLSYPEGVPRLFDLIKVEDPRVSVAFYFALRETLVASDLDQASRIAYGATRYRMVSLRGDVIETSGTMSGGGKTVMRGRMGQHVATKTGGGTPKSRKEIEGMQVKAESLQSEINYLQEQQGNLMRQISELTSLIRSKETLEKKNLVDIKSFRQQLPHMKEQVERQEVKKNETQSDPEKVKELEGEIERRKSTLATSEKAAKEISDQILGINRQIGRITDSKVKTVKEKISELTKKIEKMTTHVNKMTANLNSADHTRKKLETKIKNLEEEIEEAANCIREKSDERKQLEEKAEELKKMIEEHQAQIAEAKNKNSGTTKRIAEIQKLVSQGKLAKVEIDDKLQAIEKRIKEINERIPAWRNEIKKLTLQEIPNQTDLEPLKTYTEEDLESHTLQDLQYELDVLETKLKNAKPNLSVIEEYNKKREVYLQRVQVLEEVTKRRNDFRTLYDEVRKKRFTEFMQGFSIISKKLKEMYQMITLGGDAELDLVDSMDPFSEGIMFNVRPPKKSWKVISNLSGGEKTLSSLALVFALHYYKPSPLYVMDEIDAALDFKNVSIVAHYIKERTKNAQFVIISLRSNMFELSNTMVGIYKVNDCTDSVAVENDCSTDYPQESEDNTQETIRVTQSQDVRMTQTQDIMRASEIDFRMSDQGEVPGEIPADR</sequence>
<dbReference type="SUPFAM" id="SSF75553">
    <property type="entry name" value="Smc hinge domain"/>
    <property type="match status" value="1"/>
</dbReference>
<dbReference type="FunFam" id="3.40.50.300:FF:000481">
    <property type="entry name" value="Structural maintenance of chromosomes 4"/>
    <property type="match status" value="1"/>
</dbReference>
<feature type="domain" description="SMC hinge" evidence="14">
    <location>
        <begin position="24"/>
        <end position="140"/>
    </location>
</feature>
<evidence type="ECO:0000256" key="2">
    <source>
        <dbReference type="ARBA" id="ARBA00006005"/>
    </source>
</evidence>
<evidence type="ECO:0000256" key="6">
    <source>
        <dbReference type="ARBA" id="ARBA00022776"/>
    </source>
</evidence>
<proteinExistence type="inferred from homology"/>
<dbReference type="Pfam" id="PF02463">
    <property type="entry name" value="SMC_N"/>
    <property type="match status" value="1"/>
</dbReference>
<feature type="region of interest" description="Disordered" evidence="13">
    <location>
        <begin position="252"/>
        <end position="279"/>
    </location>
</feature>
<dbReference type="GO" id="GO:0005634">
    <property type="term" value="C:nucleus"/>
    <property type="evidence" value="ECO:0007669"/>
    <property type="project" value="UniProtKB-SubCell"/>
</dbReference>
<evidence type="ECO:0000259" key="14">
    <source>
        <dbReference type="SMART" id="SM00968"/>
    </source>
</evidence>
<dbReference type="Pfam" id="PF06470">
    <property type="entry name" value="SMC_hinge"/>
    <property type="match status" value="1"/>
</dbReference>
<keyword evidence="11" id="KW-0131">Cell cycle</keyword>